<organism evidence="1 2">
    <name type="scientific">Dorea longicatena</name>
    <dbReference type="NCBI Taxonomy" id="88431"/>
    <lineage>
        <taxon>Bacteria</taxon>
        <taxon>Bacillati</taxon>
        <taxon>Bacillota</taxon>
        <taxon>Clostridia</taxon>
        <taxon>Lachnospirales</taxon>
        <taxon>Lachnospiraceae</taxon>
        <taxon>Dorea</taxon>
    </lineage>
</organism>
<sequence length="237" mass="27852">MKAEILKQGINYSTSKKNYTKSKMYEFDFSTDIMVEENQDDGTTDQTILQYILGEKEKAYFSEEYLPVGMKKEGVKKPDITAMIENPVNKKLKWFIYDMKDTLKSTKVAMKLCGQWHEGIEHISNEYLETKSEYQIEDSVGVVTRCLNVKQLQEDVERYQQRISNSGNENKRLLTARKSLPKETEYRERIRCGQNIIDGIFDDYDESSGEKKQYKIHYIELAKESDSLYRAYMDIKL</sequence>
<dbReference type="Proteomes" id="UP000261285">
    <property type="component" value="Unassembled WGS sequence"/>
</dbReference>
<protein>
    <submittedName>
        <fullName evidence="1">Uncharacterized protein</fullName>
    </submittedName>
</protein>
<dbReference type="RefSeq" id="WP_117597352.1">
    <property type="nucleotide sequence ID" value="NZ_CABMEZ010000002.1"/>
</dbReference>
<comment type="caution">
    <text evidence="1">The sequence shown here is derived from an EMBL/GenBank/DDBJ whole genome shotgun (WGS) entry which is preliminary data.</text>
</comment>
<dbReference type="EMBL" id="QSVN01000002">
    <property type="protein sequence ID" value="RGO34377.1"/>
    <property type="molecule type" value="Genomic_DNA"/>
</dbReference>
<gene>
    <name evidence="1" type="ORF">DXB16_02465</name>
</gene>
<proteinExistence type="predicted"/>
<dbReference type="AlphaFoldDB" id="A0A3E5GI21"/>
<evidence type="ECO:0000313" key="2">
    <source>
        <dbReference type="Proteomes" id="UP000261285"/>
    </source>
</evidence>
<evidence type="ECO:0000313" key="1">
    <source>
        <dbReference type="EMBL" id="RGO34377.1"/>
    </source>
</evidence>
<name>A0A3E5GI21_9FIRM</name>
<accession>A0A3E5GI21</accession>
<reference evidence="1 2" key="1">
    <citation type="submission" date="2018-08" db="EMBL/GenBank/DDBJ databases">
        <title>A genome reference for cultivated species of the human gut microbiota.</title>
        <authorList>
            <person name="Zou Y."/>
            <person name="Xue W."/>
            <person name="Luo G."/>
        </authorList>
    </citation>
    <scope>NUCLEOTIDE SEQUENCE [LARGE SCALE GENOMIC DNA]</scope>
    <source>
        <strain evidence="1 2">OM02-16</strain>
    </source>
</reference>